<dbReference type="AlphaFoldDB" id="A0A0W8G5I5"/>
<evidence type="ECO:0000256" key="1">
    <source>
        <dbReference type="ARBA" id="ARBA00023125"/>
    </source>
</evidence>
<dbReference type="GO" id="GO:0003700">
    <property type="term" value="F:DNA-binding transcription factor activity"/>
    <property type="evidence" value="ECO:0007669"/>
    <property type="project" value="TreeGrafter"/>
</dbReference>
<proteinExistence type="predicted"/>
<comment type="caution">
    <text evidence="3">The sequence shown here is derived from an EMBL/GenBank/DDBJ whole genome shotgun (WGS) entry which is preliminary data.</text>
</comment>
<organism evidence="3">
    <name type="scientific">hydrocarbon metagenome</name>
    <dbReference type="NCBI Taxonomy" id="938273"/>
    <lineage>
        <taxon>unclassified sequences</taxon>
        <taxon>metagenomes</taxon>
        <taxon>ecological metagenomes</taxon>
    </lineage>
</organism>
<dbReference type="PANTHER" id="PTHR46797:SF1">
    <property type="entry name" value="METHYLPHOSPHONATE SYNTHASE"/>
    <property type="match status" value="1"/>
</dbReference>
<reference evidence="3" key="1">
    <citation type="journal article" date="2015" name="Proc. Natl. Acad. Sci. U.S.A.">
        <title>Networks of energetic and metabolic interactions define dynamics in microbial communities.</title>
        <authorList>
            <person name="Embree M."/>
            <person name="Liu J.K."/>
            <person name="Al-Bassam M.M."/>
            <person name="Zengler K."/>
        </authorList>
    </citation>
    <scope>NUCLEOTIDE SEQUENCE</scope>
</reference>
<dbReference type="CDD" id="cd00093">
    <property type="entry name" value="HTH_XRE"/>
    <property type="match status" value="1"/>
</dbReference>
<accession>A0A0W8G5I5</accession>
<name>A0A0W8G5I5_9ZZZZ</name>
<dbReference type="InterPro" id="IPR001387">
    <property type="entry name" value="Cro/C1-type_HTH"/>
</dbReference>
<sequence>MSVQILEHEGRPAFALMPIKEYERLLAALEDAHDAATIAEFHRRLVSGEEETFPADIADRLLAGEHPVRVLRRHRGMTLQQVADACGVTNSHISQIEKGKRSMSTDVLKRMAEALRVDAELLLT</sequence>
<keyword evidence="1" id="KW-0238">DNA-binding</keyword>
<dbReference type="SMART" id="SM00530">
    <property type="entry name" value="HTH_XRE"/>
    <property type="match status" value="1"/>
</dbReference>
<dbReference type="SUPFAM" id="SSF47413">
    <property type="entry name" value="lambda repressor-like DNA-binding domains"/>
    <property type="match status" value="1"/>
</dbReference>
<protein>
    <submittedName>
        <fullName evidence="3">Phage-related transcriptional</fullName>
    </submittedName>
</protein>
<dbReference type="GO" id="GO:0003677">
    <property type="term" value="F:DNA binding"/>
    <property type="evidence" value="ECO:0007669"/>
    <property type="project" value="UniProtKB-KW"/>
</dbReference>
<feature type="domain" description="HTH cro/C1-type" evidence="2">
    <location>
        <begin position="68"/>
        <end position="122"/>
    </location>
</feature>
<dbReference type="InterPro" id="IPR010982">
    <property type="entry name" value="Lambda_DNA-bd_dom_sf"/>
</dbReference>
<dbReference type="GO" id="GO:0005829">
    <property type="term" value="C:cytosol"/>
    <property type="evidence" value="ECO:0007669"/>
    <property type="project" value="TreeGrafter"/>
</dbReference>
<dbReference type="PROSITE" id="PS50943">
    <property type="entry name" value="HTH_CROC1"/>
    <property type="match status" value="1"/>
</dbReference>
<dbReference type="Pfam" id="PF01381">
    <property type="entry name" value="HTH_3"/>
    <property type="match status" value="1"/>
</dbReference>
<gene>
    <name evidence="3" type="ORF">ASZ90_001895</name>
</gene>
<evidence type="ECO:0000259" key="2">
    <source>
        <dbReference type="PROSITE" id="PS50943"/>
    </source>
</evidence>
<evidence type="ECO:0000313" key="3">
    <source>
        <dbReference type="EMBL" id="KUG28238.1"/>
    </source>
</evidence>
<dbReference type="InterPro" id="IPR050807">
    <property type="entry name" value="TransReg_Diox_bact_type"/>
</dbReference>
<dbReference type="Gene3D" id="1.10.260.40">
    <property type="entry name" value="lambda repressor-like DNA-binding domains"/>
    <property type="match status" value="1"/>
</dbReference>
<dbReference type="EMBL" id="LNQE01000244">
    <property type="protein sequence ID" value="KUG28238.1"/>
    <property type="molecule type" value="Genomic_DNA"/>
</dbReference>
<dbReference type="PANTHER" id="PTHR46797">
    <property type="entry name" value="HTH-TYPE TRANSCRIPTIONAL REGULATOR"/>
    <property type="match status" value="1"/>
</dbReference>